<dbReference type="EMBL" id="QBMC01000124">
    <property type="protein sequence ID" value="PZO13482.1"/>
    <property type="molecule type" value="Genomic_DNA"/>
</dbReference>
<protein>
    <recommendedName>
        <fullName evidence="4">Actin-like protein N-terminal domain-containing protein</fullName>
    </recommendedName>
</protein>
<name>A0A2W4TXV7_9CYAN</name>
<sequence>MLQSLNTISEPSAASRGSGKERTAAVGLAVGNHAIKLSTASQDYVIRSQSLNYHPELVAGTDNLLLGEAIATDIFSGKLAVGENLDTHNGVQTLGHGLKGELYARYALLAIAHAVESGAFINLAVSLPTSQMCPLIEPLKNSHVVLVNGERKEFLINNITFLPEGLGAATRMRELKMQRSTQPVPSFAALDFGGGNCSVVGLDSDGKVAGFAQTTPGVMALYASIAAAVAAESGGIAPTDDAIRLGVEACTYQVGGYGEKDFRAIYDELLPQWISSQLSEIRAKAGDILDKAAVKVVCGGGAKLPGLMAHLPSDYAQASEPQQLESQGLLEFARRIT</sequence>
<gene>
    <name evidence="2" type="ORF">DCF25_16025</name>
</gene>
<proteinExistence type="predicted"/>
<dbReference type="Proteomes" id="UP000249354">
    <property type="component" value="Unassembled WGS sequence"/>
</dbReference>
<dbReference type="AlphaFoldDB" id="A0A2W4TXV7"/>
<reference evidence="3" key="1">
    <citation type="submission" date="2018-04" db="EMBL/GenBank/DDBJ databases">
        <authorList>
            <person name="Cornet L."/>
        </authorList>
    </citation>
    <scope>NUCLEOTIDE SEQUENCE [LARGE SCALE GENOMIC DNA]</scope>
</reference>
<evidence type="ECO:0000313" key="3">
    <source>
        <dbReference type="Proteomes" id="UP000249354"/>
    </source>
</evidence>
<dbReference type="Gene3D" id="3.30.420.40">
    <property type="match status" value="2"/>
</dbReference>
<reference evidence="2 3" key="2">
    <citation type="submission" date="2018-06" db="EMBL/GenBank/DDBJ databases">
        <title>Metagenomic assembly of (sub)arctic Cyanobacteria and their associated microbiome from non-axenic cultures.</title>
        <authorList>
            <person name="Baurain D."/>
        </authorList>
    </citation>
    <scope>NUCLEOTIDE SEQUENCE [LARGE SCALE GENOMIC DNA]</scope>
    <source>
        <strain evidence="2">ULC129bin1</strain>
    </source>
</reference>
<comment type="caution">
    <text evidence="2">The sequence shown here is derived from an EMBL/GenBank/DDBJ whole genome shotgun (WGS) entry which is preliminary data.</text>
</comment>
<feature type="region of interest" description="Disordered" evidence="1">
    <location>
        <begin position="1"/>
        <end position="20"/>
    </location>
</feature>
<evidence type="ECO:0000313" key="2">
    <source>
        <dbReference type="EMBL" id="PZO13482.1"/>
    </source>
</evidence>
<evidence type="ECO:0008006" key="4">
    <source>
        <dbReference type="Google" id="ProtNLM"/>
    </source>
</evidence>
<dbReference type="CDD" id="cd10227">
    <property type="entry name" value="ASKHA_NBD_ParM-like"/>
    <property type="match status" value="1"/>
</dbReference>
<evidence type="ECO:0000256" key="1">
    <source>
        <dbReference type="SAM" id="MobiDB-lite"/>
    </source>
</evidence>
<organism evidence="2 3">
    <name type="scientific">Leptolyngbya foveolarum</name>
    <dbReference type="NCBI Taxonomy" id="47253"/>
    <lineage>
        <taxon>Bacteria</taxon>
        <taxon>Bacillati</taxon>
        <taxon>Cyanobacteriota</taxon>
        <taxon>Cyanophyceae</taxon>
        <taxon>Leptolyngbyales</taxon>
        <taxon>Leptolyngbyaceae</taxon>
        <taxon>Leptolyngbya group</taxon>
        <taxon>Leptolyngbya</taxon>
    </lineage>
</organism>
<accession>A0A2W4TXV7</accession>
<feature type="compositionally biased region" description="Polar residues" evidence="1">
    <location>
        <begin position="1"/>
        <end position="12"/>
    </location>
</feature>